<comment type="caution">
    <text evidence="1">The sequence shown here is derived from an EMBL/GenBank/DDBJ whole genome shotgun (WGS) entry which is preliminary data.</text>
</comment>
<dbReference type="AlphaFoldDB" id="A0A9P6XZZ2"/>
<dbReference type="Proteomes" id="UP000717996">
    <property type="component" value="Unassembled WGS sequence"/>
</dbReference>
<dbReference type="EMBL" id="JAANIT010002539">
    <property type="protein sequence ID" value="KAG1536147.1"/>
    <property type="molecule type" value="Genomic_DNA"/>
</dbReference>
<proteinExistence type="predicted"/>
<evidence type="ECO:0000313" key="1">
    <source>
        <dbReference type="EMBL" id="KAG1536147.1"/>
    </source>
</evidence>
<sequence>MIKTLSDKYQYAPFEVLKKLKLHFIHVHGTTVRWWTMSIPQKGIYVMCKEPRAEIPKAFPKKSRGTPSICITLP</sequence>
<accession>A0A9P6XZZ2</accession>
<evidence type="ECO:0000313" key="2">
    <source>
        <dbReference type="Proteomes" id="UP000717996"/>
    </source>
</evidence>
<gene>
    <name evidence="1" type="ORF">G6F51_011127</name>
</gene>
<reference evidence="1" key="1">
    <citation type="journal article" date="2020" name="Microb. Genom.">
        <title>Genetic diversity of clinical and environmental Mucorales isolates obtained from an investigation of mucormycosis cases among solid organ transplant recipients.</title>
        <authorList>
            <person name="Nguyen M.H."/>
            <person name="Kaul D."/>
            <person name="Muto C."/>
            <person name="Cheng S.J."/>
            <person name="Richter R.A."/>
            <person name="Bruno V.M."/>
            <person name="Liu G."/>
            <person name="Beyhan S."/>
            <person name="Sundermann A.J."/>
            <person name="Mounaud S."/>
            <person name="Pasculle A.W."/>
            <person name="Nierman W.C."/>
            <person name="Driscoll E."/>
            <person name="Cumbie R."/>
            <person name="Clancy C.J."/>
            <person name="Dupont C.L."/>
        </authorList>
    </citation>
    <scope>NUCLEOTIDE SEQUENCE</scope>
    <source>
        <strain evidence="1">GL16</strain>
    </source>
</reference>
<name>A0A9P6XZZ2_RHIOR</name>
<protein>
    <submittedName>
        <fullName evidence="1">Uncharacterized protein</fullName>
    </submittedName>
</protein>
<organism evidence="1 2">
    <name type="scientific">Rhizopus oryzae</name>
    <name type="common">Mucormycosis agent</name>
    <name type="synonym">Rhizopus arrhizus var. delemar</name>
    <dbReference type="NCBI Taxonomy" id="64495"/>
    <lineage>
        <taxon>Eukaryota</taxon>
        <taxon>Fungi</taxon>
        <taxon>Fungi incertae sedis</taxon>
        <taxon>Mucoromycota</taxon>
        <taxon>Mucoromycotina</taxon>
        <taxon>Mucoromycetes</taxon>
        <taxon>Mucorales</taxon>
        <taxon>Mucorineae</taxon>
        <taxon>Rhizopodaceae</taxon>
        <taxon>Rhizopus</taxon>
    </lineage>
</organism>